<keyword evidence="4" id="KW-1185">Reference proteome</keyword>
<evidence type="ECO:0000313" key="4">
    <source>
        <dbReference type="Proteomes" id="UP000014680"/>
    </source>
</evidence>
<evidence type="ECO:0000256" key="1">
    <source>
        <dbReference type="SAM" id="Coils"/>
    </source>
</evidence>
<feature type="compositionally biased region" description="Basic and acidic residues" evidence="2">
    <location>
        <begin position="301"/>
        <end position="315"/>
    </location>
</feature>
<dbReference type="GeneID" id="14890899"/>
<evidence type="ECO:0000256" key="2">
    <source>
        <dbReference type="SAM" id="MobiDB-lite"/>
    </source>
</evidence>
<dbReference type="OMA" id="EPEESYY"/>
<dbReference type="RefSeq" id="XP_004258708.1">
    <property type="nucleotide sequence ID" value="XM_004258660.1"/>
</dbReference>
<accession>A0A0A1UA90</accession>
<dbReference type="OrthoDB" id="29272at2759"/>
<feature type="region of interest" description="Disordered" evidence="2">
    <location>
        <begin position="300"/>
        <end position="327"/>
    </location>
</feature>
<organism evidence="3 4">
    <name type="scientific">Entamoeba invadens IP1</name>
    <dbReference type="NCBI Taxonomy" id="370355"/>
    <lineage>
        <taxon>Eukaryota</taxon>
        <taxon>Amoebozoa</taxon>
        <taxon>Evosea</taxon>
        <taxon>Archamoebae</taxon>
        <taxon>Mastigamoebida</taxon>
        <taxon>Entamoebidae</taxon>
        <taxon>Entamoeba</taxon>
    </lineage>
</organism>
<reference evidence="3 4" key="1">
    <citation type="submission" date="2012-10" db="EMBL/GenBank/DDBJ databases">
        <authorList>
            <person name="Zafar N."/>
            <person name="Inman J."/>
            <person name="Hall N."/>
            <person name="Lorenzi H."/>
            <person name="Caler E."/>
        </authorList>
    </citation>
    <scope>NUCLEOTIDE SEQUENCE [LARGE SCALE GENOMIC DNA]</scope>
    <source>
        <strain evidence="3 4">IP1</strain>
    </source>
</reference>
<feature type="compositionally biased region" description="Polar residues" evidence="2">
    <location>
        <begin position="316"/>
        <end position="327"/>
    </location>
</feature>
<dbReference type="AlphaFoldDB" id="A0A0A1UA90"/>
<feature type="region of interest" description="Disordered" evidence="2">
    <location>
        <begin position="1"/>
        <end position="60"/>
    </location>
</feature>
<dbReference type="EMBL" id="KB206411">
    <property type="protein sequence ID" value="ELP91937.1"/>
    <property type="molecule type" value="Genomic_DNA"/>
</dbReference>
<feature type="coiled-coil region" evidence="1">
    <location>
        <begin position="138"/>
        <end position="179"/>
    </location>
</feature>
<dbReference type="KEGG" id="eiv:EIN_399970"/>
<gene>
    <name evidence="3" type="ORF">EIN_399970</name>
</gene>
<dbReference type="Proteomes" id="UP000014680">
    <property type="component" value="Unassembled WGS sequence"/>
</dbReference>
<protein>
    <submittedName>
        <fullName evidence="3">Uncharacterized protein</fullName>
    </submittedName>
</protein>
<feature type="compositionally biased region" description="Low complexity" evidence="2">
    <location>
        <begin position="15"/>
        <end position="32"/>
    </location>
</feature>
<name>A0A0A1UA90_ENTIV</name>
<dbReference type="VEuPathDB" id="AmoebaDB:EIN_399970"/>
<sequence>MDGGQDNLTGTELLSSSENQSENQSKNSNNSFSDEDNSLDESEETSENSLSDDNDPEKDVIGKQNADLISSANFDENNYSLDKLIVIYKTAYSYSLRSFYEMFQSIRKETDRVNIENKRLNVLNNKLMDVHLNSKDIISELQEVNERHKIEYEKMLIKYEDEQKNHTKTLKELNELKQSEFFSNRSASVIASLQISIENGKLKTVELVDSFDKTKDDALEIAVLEKTVDESNKKYQKLLDEKNALVLLNSSQLVNVTEKHHDEILNLTSMLSLAQSKVVDLEKKLSLVSSLPQQPIQTLHQKLDRPDKQSLKSDFHLSQNGSKGLEKSTNITQVVPLNTPITPTQPNETKFEKKTFVISPKPLIPPKHRPTPSFSEVTKLSRESLNLMQSTNSTQIAPITPFELPILKKGKSYKYNKRSAIYKSKEVINTVMTCADDFYVLKECEKGSELLKMTKGKTDVTVEKSESLMECCGYRDGVVLYRDGDVLVYSGYFSRILSREKVFGFNGFIASAVDVYYLCEKGHVKKVGVASQDVGEVSMDELGFDRRMYGNYIFSIKNQRIVRSSIKSKEVIEEKGSEGVSCYTLCEDNIFVSMPRVSQIGVMDLSLKRIKSFPVNFTPVKMESSGKYVVCVGKGNYSIFDKQGNNFYNVTIPISIIDGIAFGRMRKKVDCRIFIVSLKEVFEFGTKLKSHEMGVSFNPGECVVCKELSMDIECIRCHKKYHNKCFLHTVSEVEPCCAVDDC</sequence>
<keyword evidence="1" id="KW-0175">Coiled coil</keyword>
<feature type="compositionally biased region" description="Acidic residues" evidence="2">
    <location>
        <begin position="33"/>
        <end position="56"/>
    </location>
</feature>
<feature type="compositionally biased region" description="Polar residues" evidence="2">
    <location>
        <begin position="1"/>
        <end position="14"/>
    </location>
</feature>
<evidence type="ECO:0000313" key="3">
    <source>
        <dbReference type="EMBL" id="ELP91937.1"/>
    </source>
</evidence>
<proteinExistence type="predicted"/>